<dbReference type="InterPro" id="IPR050807">
    <property type="entry name" value="TransReg_Diox_bact_type"/>
</dbReference>
<dbReference type="SUPFAM" id="SSF47413">
    <property type="entry name" value="lambda repressor-like DNA-binding domains"/>
    <property type="match status" value="1"/>
</dbReference>
<evidence type="ECO:0000256" key="3">
    <source>
        <dbReference type="ARBA" id="ARBA00023163"/>
    </source>
</evidence>
<dbReference type="InterPro" id="IPR001387">
    <property type="entry name" value="Cro/C1-type_HTH"/>
</dbReference>
<gene>
    <name evidence="5" type="ORF">N0B16_06375</name>
</gene>
<dbReference type="InterPro" id="IPR010982">
    <property type="entry name" value="Lambda_DNA-bd_dom_sf"/>
</dbReference>
<reference evidence="6" key="1">
    <citation type="submission" date="2023-07" db="EMBL/GenBank/DDBJ databases">
        <title>Chryseobacterium sp. GMJ5 Genome sequencing and assembly.</title>
        <authorList>
            <person name="Jung Y."/>
        </authorList>
    </citation>
    <scope>NUCLEOTIDE SEQUENCE [LARGE SCALE GENOMIC DNA]</scope>
    <source>
        <strain evidence="6">GMJ5</strain>
    </source>
</reference>
<evidence type="ECO:0000313" key="5">
    <source>
        <dbReference type="EMBL" id="MCU7614058.1"/>
    </source>
</evidence>
<sequence length="94" mass="10803">MYAFIILLIISHFCKVNNVRNADLIRIFGDQLKKLRIEKKMSQEELANSSDIPISQIGRIERGEINTTLSTIYAISQALEVNIKELFDFTIEKS</sequence>
<dbReference type="Proteomes" id="UP001208114">
    <property type="component" value="Unassembled WGS sequence"/>
</dbReference>
<organism evidence="5 6">
    <name type="scientific">Chryseobacterium gilvum</name>
    <dbReference type="NCBI Taxonomy" id="2976534"/>
    <lineage>
        <taxon>Bacteria</taxon>
        <taxon>Pseudomonadati</taxon>
        <taxon>Bacteroidota</taxon>
        <taxon>Flavobacteriia</taxon>
        <taxon>Flavobacteriales</taxon>
        <taxon>Weeksellaceae</taxon>
        <taxon>Chryseobacterium group</taxon>
        <taxon>Chryseobacterium</taxon>
    </lineage>
</organism>
<keyword evidence="6" id="KW-1185">Reference proteome</keyword>
<proteinExistence type="predicted"/>
<keyword evidence="3" id="KW-0804">Transcription</keyword>
<evidence type="ECO:0000256" key="2">
    <source>
        <dbReference type="ARBA" id="ARBA00023125"/>
    </source>
</evidence>
<evidence type="ECO:0000313" key="6">
    <source>
        <dbReference type="Proteomes" id="UP001208114"/>
    </source>
</evidence>
<dbReference type="RefSeq" id="WP_262989898.1">
    <property type="nucleotide sequence ID" value="NZ_JAOTEN010000001.1"/>
</dbReference>
<name>A0ABT2VVP0_9FLAO</name>
<keyword evidence="1" id="KW-0805">Transcription regulation</keyword>
<dbReference type="EMBL" id="JAOTEN010000001">
    <property type="protein sequence ID" value="MCU7614058.1"/>
    <property type="molecule type" value="Genomic_DNA"/>
</dbReference>
<protein>
    <submittedName>
        <fullName evidence="5">Helix-turn-helix domain-containing protein</fullName>
    </submittedName>
</protein>
<accession>A0ABT2VVP0</accession>
<dbReference type="Pfam" id="PF01381">
    <property type="entry name" value="HTH_3"/>
    <property type="match status" value="1"/>
</dbReference>
<evidence type="ECO:0000256" key="1">
    <source>
        <dbReference type="ARBA" id="ARBA00023015"/>
    </source>
</evidence>
<dbReference type="Gene3D" id="1.10.260.40">
    <property type="entry name" value="lambda repressor-like DNA-binding domains"/>
    <property type="match status" value="1"/>
</dbReference>
<evidence type="ECO:0000259" key="4">
    <source>
        <dbReference type="PROSITE" id="PS50943"/>
    </source>
</evidence>
<dbReference type="PROSITE" id="PS50943">
    <property type="entry name" value="HTH_CROC1"/>
    <property type="match status" value="1"/>
</dbReference>
<dbReference type="PANTHER" id="PTHR46797:SF23">
    <property type="entry name" value="HTH-TYPE TRANSCRIPTIONAL REGULATOR SUTR"/>
    <property type="match status" value="1"/>
</dbReference>
<keyword evidence="2" id="KW-0238">DNA-binding</keyword>
<dbReference type="PANTHER" id="PTHR46797">
    <property type="entry name" value="HTH-TYPE TRANSCRIPTIONAL REGULATOR"/>
    <property type="match status" value="1"/>
</dbReference>
<comment type="caution">
    <text evidence="5">The sequence shown here is derived from an EMBL/GenBank/DDBJ whole genome shotgun (WGS) entry which is preliminary data.</text>
</comment>
<dbReference type="SMART" id="SM00530">
    <property type="entry name" value="HTH_XRE"/>
    <property type="match status" value="1"/>
</dbReference>
<feature type="domain" description="HTH cro/C1-type" evidence="4">
    <location>
        <begin position="32"/>
        <end position="86"/>
    </location>
</feature>
<dbReference type="CDD" id="cd00093">
    <property type="entry name" value="HTH_XRE"/>
    <property type="match status" value="1"/>
</dbReference>